<organism evidence="2 3">
    <name type="scientific">Paracerasibacillus soli</name>
    <dbReference type="NCBI Taxonomy" id="480284"/>
    <lineage>
        <taxon>Bacteria</taxon>
        <taxon>Bacillati</taxon>
        <taxon>Bacillota</taxon>
        <taxon>Bacilli</taxon>
        <taxon>Bacillales</taxon>
        <taxon>Bacillaceae</taxon>
        <taxon>Paracerasibacillus</taxon>
    </lineage>
</organism>
<keyword evidence="2" id="KW-0946">Virion</keyword>
<feature type="region of interest" description="Disordered" evidence="1">
    <location>
        <begin position="1"/>
        <end position="33"/>
    </location>
</feature>
<gene>
    <name evidence="2" type="ORF">RWD45_11020</name>
</gene>
<dbReference type="EMBL" id="JAWDIQ010000001">
    <property type="protein sequence ID" value="MDY0408989.1"/>
    <property type="molecule type" value="Genomic_DNA"/>
</dbReference>
<protein>
    <submittedName>
        <fullName evidence="2">CotD family spore coat protein</fullName>
    </submittedName>
</protein>
<evidence type="ECO:0000313" key="3">
    <source>
        <dbReference type="Proteomes" id="UP001275315"/>
    </source>
</evidence>
<accession>A0ABU5CT40</accession>
<sequence length="109" mass="12515">MGFGRNNRNADEFILGSNASNRNNNSRGNNNDVETIVFPTETVIRPTTTRRTVRKIHPTHIVNVNRNITRVENFFPVTQSEKNKNIVEEYNCGSDVNNPRCRPVNNKRC</sequence>
<keyword evidence="2" id="KW-0167">Capsid protein</keyword>
<comment type="caution">
    <text evidence="2">The sequence shown here is derived from an EMBL/GenBank/DDBJ whole genome shotgun (WGS) entry which is preliminary data.</text>
</comment>
<proteinExistence type="predicted"/>
<keyword evidence="3" id="KW-1185">Reference proteome</keyword>
<reference evidence="2 3" key="1">
    <citation type="submission" date="2023-10" db="EMBL/GenBank/DDBJ databases">
        <title>Virgibacillus soli CC-YMP-6 genome.</title>
        <authorList>
            <person name="Miliotis G."/>
            <person name="Sengupta P."/>
            <person name="Hameed A."/>
            <person name="Chuvochina M."/>
            <person name="Mcdonagh F."/>
            <person name="Simpson A.C."/>
            <person name="Singh N.K."/>
            <person name="Rekha P.D."/>
            <person name="Raman K."/>
            <person name="Hugenholtz P."/>
            <person name="Venkateswaran K."/>
        </authorList>
    </citation>
    <scope>NUCLEOTIDE SEQUENCE [LARGE SCALE GENOMIC DNA]</scope>
    <source>
        <strain evidence="2 3">CC-YMP-6</strain>
    </source>
</reference>
<evidence type="ECO:0000256" key="1">
    <source>
        <dbReference type="SAM" id="MobiDB-lite"/>
    </source>
</evidence>
<dbReference type="Pfam" id="PF11122">
    <property type="entry name" value="Spore-coat_CotD"/>
    <property type="match status" value="1"/>
</dbReference>
<name>A0ABU5CT40_9BACI</name>
<feature type="compositionally biased region" description="Low complexity" evidence="1">
    <location>
        <begin position="16"/>
        <end position="31"/>
    </location>
</feature>
<dbReference type="Proteomes" id="UP001275315">
    <property type="component" value="Unassembled WGS sequence"/>
</dbReference>
<dbReference type="RefSeq" id="WP_320379687.1">
    <property type="nucleotide sequence ID" value="NZ_JAWDIQ010000001.1"/>
</dbReference>
<evidence type="ECO:0000313" key="2">
    <source>
        <dbReference type="EMBL" id="MDY0408989.1"/>
    </source>
</evidence>
<dbReference type="InterPro" id="IPR020108">
    <property type="entry name" value="Spore_coat_CotD"/>
</dbReference>